<dbReference type="AlphaFoldDB" id="A0A9N9E0L6"/>
<gene>
    <name evidence="1" type="ORF">AGERDE_LOCUS11606</name>
</gene>
<sequence length="149" mass="16572">QQRYKSLVVRFLSVHAISCPDTIAARTTPIIYGKSSNPEEVADSPLTTWKYVGLIDHCKEGNTLEEISSVTSENASIFKKTTWNNWLSNSTFNITKQGEEKSTNNTIITALSQSYLTPSQLNGSNIATAAMTITKVPHQSIFQESSFWH</sequence>
<dbReference type="Proteomes" id="UP000789831">
    <property type="component" value="Unassembled WGS sequence"/>
</dbReference>
<organism evidence="1 2">
    <name type="scientific">Ambispora gerdemannii</name>
    <dbReference type="NCBI Taxonomy" id="144530"/>
    <lineage>
        <taxon>Eukaryota</taxon>
        <taxon>Fungi</taxon>
        <taxon>Fungi incertae sedis</taxon>
        <taxon>Mucoromycota</taxon>
        <taxon>Glomeromycotina</taxon>
        <taxon>Glomeromycetes</taxon>
        <taxon>Archaeosporales</taxon>
        <taxon>Ambisporaceae</taxon>
        <taxon>Ambispora</taxon>
    </lineage>
</organism>
<evidence type="ECO:0000313" key="2">
    <source>
        <dbReference type="Proteomes" id="UP000789831"/>
    </source>
</evidence>
<accession>A0A9N9E0L6</accession>
<name>A0A9N9E0L6_9GLOM</name>
<reference evidence="1" key="1">
    <citation type="submission" date="2021-06" db="EMBL/GenBank/DDBJ databases">
        <authorList>
            <person name="Kallberg Y."/>
            <person name="Tangrot J."/>
            <person name="Rosling A."/>
        </authorList>
    </citation>
    <scope>NUCLEOTIDE SEQUENCE</scope>
    <source>
        <strain evidence="1">MT106</strain>
    </source>
</reference>
<keyword evidence="2" id="KW-1185">Reference proteome</keyword>
<comment type="caution">
    <text evidence="1">The sequence shown here is derived from an EMBL/GenBank/DDBJ whole genome shotgun (WGS) entry which is preliminary data.</text>
</comment>
<proteinExistence type="predicted"/>
<protein>
    <submittedName>
        <fullName evidence="1">13171_t:CDS:1</fullName>
    </submittedName>
</protein>
<evidence type="ECO:0000313" key="1">
    <source>
        <dbReference type="EMBL" id="CAG8656093.1"/>
    </source>
</evidence>
<dbReference type="EMBL" id="CAJVPL010005246">
    <property type="protein sequence ID" value="CAG8656093.1"/>
    <property type="molecule type" value="Genomic_DNA"/>
</dbReference>
<feature type="non-terminal residue" evidence="1">
    <location>
        <position position="1"/>
    </location>
</feature>